<name>S9SDX0_9RHOB</name>
<dbReference type="Pfam" id="PF08299">
    <property type="entry name" value="Bac_DnaA_C"/>
    <property type="match status" value="1"/>
</dbReference>
<dbReference type="PATRIC" id="fig|1123069.3.peg.2227"/>
<dbReference type="SMART" id="SM00760">
    <property type="entry name" value="Bac_DnaA_C"/>
    <property type="match status" value="1"/>
</dbReference>
<dbReference type="InterPro" id="IPR018312">
    <property type="entry name" value="Chromosome_initiator_DnaA_CS"/>
</dbReference>
<dbReference type="GO" id="GO:0006275">
    <property type="term" value="P:regulation of DNA replication"/>
    <property type="evidence" value="ECO:0007669"/>
    <property type="project" value="InterPro"/>
</dbReference>
<protein>
    <submittedName>
        <fullName evidence="2">ATPase involved in DNA replication initiation</fullName>
    </submittedName>
</protein>
<sequence length="196" mass="22237">MTNAWPRACRRDWWSRSSPPTEALRLAVLRLKLEQAQAADPALRIGEEVLEFLAQRITASLRVLEGALTRLVAQGQLVRREITVEMARESLADLLRAADRRVSVEEIQRRVAEHYGIRHADLVGNRRLKGFARPRQVAMYLAKALTTRSLPDIGRRFGGRDHTTVLHGVRRIEALMAEDPQLAEDVATLRRVLEGH</sequence>
<dbReference type="PANTHER" id="PTHR30050">
    <property type="entry name" value="CHROMOSOMAL REPLICATION INITIATOR PROTEIN DNAA"/>
    <property type="match status" value="1"/>
</dbReference>
<feature type="domain" description="Chromosomal replication initiator DnaA C-terminal" evidence="1">
    <location>
        <begin position="103"/>
        <end position="172"/>
    </location>
</feature>
<dbReference type="Proteomes" id="UP000015346">
    <property type="component" value="Unassembled WGS sequence"/>
</dbReference>
<dbReference type="InterPro" id="IPR010921">
    <property type="entry name" value="Trp_repressor/repl_initiator"/>
</dbReference>
<keyword evidence="3" id="KW-1185">Reference proteome</keyword>
<proteinExistence type="predicted"/>
<dbReference type="AlphaFoldDB" id="S9SDX0"/>
<dbReference type="EMBL" id="AOLV01000025">
    <property type="protein sequence ID" value="EPX84449.1"/>
    <property type="molecule type" value="Genomic_DNA"/>
</dbReference>
<dbReference type="Gene3D" id="1.10.8.60">
    <property type="match status" value="1"/>
</dbReference>
<accession>S9SDX0</accession>
<evidence type="ECO:0000259" key="1">
    <source>
        <dbReference type="SMART" id="SM00760"/>
    </source>
</evidence>
<organism evidence="2 3">
    <name type="scientific">Rubellimicrobium thermophilum DSM 16684</name>
    <dbReference type="NCBI Taxonomy" id="1123069"/>
    <lineage>
        <taxon>Bacteria</taxon>
        <taxon>Pseudomonadati</taxon>
        <taxon>Pseudomonadota</taxon>
        <taxon>Alphaproteobacteria</taxon>
        <taxon>Rhodobacterales</taxon>
        <taxon>Roseobacteraceae</taxon>
        <taxon>Rubellimicrobium</taxon>
    </lineage>
</organism>
<dbReference type="GO" id="GO:0006270">
    <property type="term" value="P:DNA replication initiation"/>
    <property type="evidence" value="ECO:0007669"/>
    <property type="project" value="InterPro"/>
</dbReference>
<evidence type="ECO:0000313" key="2">
    <source>
        <dbReference type="EMBL" id="EPX84449.1"/>
    </source>
</evidence>
<dbReference type="GO" id="GO:0005524">
    <property type="term" value="F:ATP binding"/>
    <property type="evidence" value="ECO:0007669"/>
    <property type="project" value="InterPro"/>
</dbReference>
<dbReference type="PANTHER" id="PTHR30050:SF2">
    <property type="entry name" value="CHROMOSOMAL REPLICATION INITIATOR PROTEIN DNAA"/>
    <property type="match status" value="1"/>
</dbReference>
<evidence type="ECO:0000313" key="3">
    <source>
        <dbReference type="Proteomes" id="UP000015346"/>
    </source>
</evidence>
<dbReference type="PROSITE" id="PS01008">
    <property type="entry name" value="DNAA"/>
    <property type="match status" value="1"/>
</dbReference>
<dbReference type="Gene3D" id="1.10.1750.10">
    <property type="match status" value="1"/>
</dbReference>
<dbReference type="CDD" id="cd06571">
    <property type="entry name" value="Bac_DnaA_C"/>
    <property type="match status" value="1"/>
</dbReference>
<comment type="caution">
    <text evidence="2">The sequence shown here is derived from an EMBL/GenBank/DDBJ whole genome shotgun (WGS) entry which is preliminary data.</text>
</comment>
<dbReference type="HOGENOM" id="CLU_026910_4_1_5"/>
<gene>
    <name evidence="2" type="ORF">ruthe_02253</name>
</gene>
<dbReference type="GO" id="GO:0005886">
    <property type="term" value="C:plasma membrane"/>
    <property type="evidence" value="ECO:0007669"/>
    <property type="project" value="TreeGrafter"/>
</dbReference>
<dbReference type="SUPFAM" id="SSF48295">
    <property type="entry name" value="TrpR-like"/>
    <property type="match status" value="1"/>
</dbReference>
<reference evidence="2 3" key="1">
    <citation type="journal article" date="2013" name="Stand. Genomic Sci.">
        <title>Genome sequence of the reddish-pigmented Rubellimicrobium thermophilum type strain (DSM 16684(T)), a member of the Roseobacter clade.</title>
        <authorList>
            <person name="Fiebig A."/>
            <person name="Riedel T."/>
            <person name="Gronow S."/>
            <person name="Petersen J."/>
            <person name="Klenk H.P."/>
            <person name="Goker M."/>
        </authorList>
    </citation>
    <scope>NUCLEOTIDE SEQUENCE [LARGE SCALE GENOMIC DNA]</scope>
    <source>
        <strain evidence="2 3">DSM 16684</strain>
    </source>
</reference>
<dbReference type="InterPro" id="IPR013159">
    <property type="entry name" value="DnaA_C"/>
</dbReference>
<dbReference type="GO" id="GO:0003688">
    <property type="term" value="F:DNA replication origin binding"/>
    <property type="evidence" value="ECO:0007669"/>
    <property type="project" value="InterPro"/>
</dbReference>
<dbReference type="STRING" id="1123069.ruthe_02253"/>